<gene>
    <name evidence="1" type="ORF">ACFFIZ_02395</name>
</gene>
<reference evidence="1 2" key="1">
    <citation type="submission" date="2024-09" db="EMBL/GenBank/DDBJ databases">
        <authorList>
            <person name="Sun Q."/>
            <person name="Mori K."/>
        </authorList>
    </citation>
    <scope>NUCLEOTIDE SEQUENCE [LARGE SCALE GENOMIC DNA]</scope>
    <source>
        <strain evidence="1 2">CCM 7904</strain>
    </source>
</reference>
<keyword evidence="2" id="KW-1185">Reference proteome</keyword>
<organism evidence="1 2">
    <name type="scientific">Paracoccus rhizosphaerae</name>
    <dbReference type="NCBI Taxonomy" id="1133347"/>
    <lineage>
        <taxon>Bacteria</taxon>
        <taxon>Pseudomonadati</taxon>
        <taxon>Pseudomonadota</taxon>
        <taxon>Alphaproteobacteria</taxon>
        <taxon>Rhodobacterales</taxon>
        <taxon>Paracoccaceae</taxon>
        <taxon>Paracoccus</taxon>
    </lineage>
</organism>
<accession>A0ABV6CGS7</accession>
<dbReference type="Gene3D" id="3.40.50.1110">
    <property type="entry name" value="SGNH hydrolase"/>
    <property type="match status" value="1"/>
</dbReference>
<dbReference type="EMBL" id="JBHLWQ010000021">
    <property type="protein sequence ID" value="MFC0199211.1"/>
    <property type="molecule type" value="Genomic_DNA"/>
</dbReference>
<proteinExistence type="predicted"/>
<dbReference type="Proteomes" id="UP001589795">
    <property type="component" value="Unassembled WGS sequence"/>
</dbReference>
<comment type="caution">
    <text evidence="1">The sequence shown here is derived from an EMBL/GenBank/DDBJ whole genome shotgun (WGS) entry which is preliminary data.</text>
</comment>
<sequence length="255" mass="27952">MPAILAQMGGHSYASQLGWGTTLQAHWTEGDALPGYELHASPDRSHVPARQALSAPGIDVLVMTEMVEIQEALRWFDSPHWLAKWAALARQGNPAIRIYLYETWHTLNDPGGWLERINYDLEAYWQSRIIAPAEAGGRSGEIFIIPGGQAMAAVALAAEAGDLPGLSSREDLFGRNKAGELDMIHMNDLGAYVVALTHFTVIYHQSPLGLPHQFLQANGTPAKAFRPEAARRVQQIVRDVVARLPQTGVGPRHLT</sequence>
<evidence type="ECO:0000313" key="2">
    <source>
        <dbReference type="Proteomes" id="UP001589795"/>
    </source>
</evidence>
<dbReference type="InterPro" id="IPR036514">
    <property type="entry name" value="SGNH_hydro_sf"/>
</dbReference>
<evidence type="ECO:0000313" key="1">
    <source>
        <dbReference type="EMBL" id="MFC0199211.1"/>
    </source>
</evidence>
<name>A0ABV6CGS7_9RHOB</name>
<dbReference type="RefSeq" id="WP_265508890.1">
    <property type="nucleotide sequence ID" value="NZ_JAOTBE010000133.1"/>
</dbReference>
<protein>
    <submittedName>
        <fullName evidence="1">Uncharacterized protein</fullName>
    </submittedName>
</protein>